<evidence type="ECO:0000256" key="8">
    <source>
        <dbReference type="ARBA" id="ARBA00029835"/>
    </source>
</evidence>
<organism evidence="10 11">
    <name type="scientific">Coemansia asiatica</name>
    <dbReference type="NCBI Taxonomy" id="1052880"/>
    <lineage>
        <taxon>Eukaryota</taxon>
        <taxon>Fungi</taxon>
        <taxon>Fungi incertae sedis</taxon>
        <taxon>Zoopagomycota</taxon>
        <taxon>Kickxellomycotina</taxon>
        <taxon>Kickxellomycetes</taxon>
        <taxon>Kickxellales</taxon>
        <taxon>Kickxellaceae</taxon>
        <taxon>Coemansia</taxon>
    </lineage>
</organism>
<keyword evidence="4" id="KW-0808">Transferase</keyword>
<evidence type="ECO:0000256" key="1">
    <source>
        <dbReference type="ARBA" id="ARBA00004875"/>
    </source>
</evidence>
<dbReference type="GO" id="GO:0046316">
    <property type="term" value="F:gluconokinase activity"/>
    <property type="evidence" value="ECO:0007669"/>
    <property type="project" value="UniProtKB-EC"/>
</dbReference>
<dbReference type="GO" id="GO:0005737">
    <property type="term" value="C:cytoplasm"/>
    <property type="evidence" value="ECO:0007669"/>
    <property type="project" value="TreeGrafter"/>
</dbReference>
<evidence type="ECO:0000256" key="7">
    <source>
        <dbReference type="ARBA" id="ARBA00022840"/>
    </source>
</evidence>
<evidence type="ECO:0000313" key="11">
    <source>
        <dbReference type="Proteomes" id="UP001145021"/>
    </source>
</evidence>
<comment type="pathway">
    <text evidence="1">Carbohydrate acid metabolism; D-gluconate degradation.</text>
</comment>
<dbReference type="GO" id="GO:0005524">
    <property type="term" value="F:ATP binding"/>
    <property type="evidence" value="ECO:0007669"/>
    <property type="project" value="UniProtKB-KW"/>
</dbReference>
<gene>
    <name evidence="10" type="ORF">LPJ64_001730</name>
</gene>
<reference evidence="10" key="1">
    <citation type="submission" date="2022-07" db="EMBL/GenBank/DDBJ databases">
        <title>Phylogenomic reconstructions and comparative analyses of Kickxellomycotina fungi.</title>
        <authorList>
            <person name="Reynolds N.K."/>
            <person name="Stajich J.E."/>
            <person name="Barry K."/>
            <person name="Grigoriev I.V."/>
            <person name="Crous P."/>
            <person name="Smith M.E."/>
        </authorList>
    </citation>
    <scope>NUCLEOTIDE SEQUENCE</scope>
    <source>
        <strain evidence="10">NBRC 105413</strain>
    </source>
</reference>
<evidence type="ECO:0000313" key="10">
    <source>
        <dbReference type="EMBL" id="KAJ1646846.1"/>
    </source>
</evidence>
<dbReference type="CDD" id="cd02021">
    <property type="entry name" value="GntK"/>
    <property type="match status" value="1"/>
</dbReference>
<evidence type="ECO:0000256" key="3">
    <source>
        <dbReference type="ARBA" id="ARBA00012054"/>
    </source>
</evidence>
<keyword evidence="6" id="KW-0418">Kinase</keyword>
<dbReference type="PANTHER" id="PTHR43442:SF3">
    <property type="entry name" value="GLUCONOKINASE-RELATED"/>
    <property type="match status" value="1"/>
</dbReference>
<dbReference type="InterPro" id="IPR006001">
    <property type="entry name" value="Therm_gnt_kin"/>
</dbReference>
<accession>A0A9W7XKV1</accession>
<keyword evidence="5" id="KW-0547">Nucleotide-binding</keyword>
<evidence type="ECO:0000256" key="6">
    <source>
        <dbReference type="ARBA" id="ARBA00022777"/>
    </source>
</evidence>
<keyword evidence="11" id="KW-1185">Reference proteome</keyword>
<comment type="catalytic activity">
    <reaction evidence="9">
        <text>D-gluconate + ATP = 6-phospho-D-gluconate + ADP + H(+)</text>
        <dbReference type="Rhea" id="RHEA:19433"/>
        <dbReference type="ChEBI" id="CHEBI:15378"/>
        <dbReference type="ChEBI" id="CHEBI:18391"/>
        <dbReference type="ChEBI" id="CHEBI:30616"/>
        <dbReference type="ChEBI" id="CHEBI:58759"/>
        <dbReference type="ChEBI" id="CHEBI:456216"/>
        <dbReference type="EC" id="2.7.1.12"/>
    </reaction>
</comment>
<dbReference type="EC" id="2.7.1.12" evidence="3"/>
<proteinExistence type="inferred from homology"/>
<dbReference type="PANTHER" id="PTHR43442">
    <property type="entry name" value="GLUCONOKINASE-RELATED"/>
    <property type="match status" value="1"/>
</dbReference>
<dbReference type="InterPro" id="IPR027417">
    <property type="entry name" value="P-loop_NTPase"/>
</dbReference>
<dbReference type="GO" id="GO:0005975">
    <property type="term" value="P:carbohydrate metabolic process"/>
    <property type="evidence" value="ECO:0007669"/>
    <property type="project" value="InterPro"/>
</dbReference>
<keyword evidence="7" id="KW-0067">ATP-binding</keyword>
<comment type="caution">
    <text evidence="10">The sequence shown here is derived from an EMBL/GenBank/DDBJ whole genome shotgun (WGS) entry which is preliminary data.</text>
</comment>
<dbReference type="Gene3D" id="3.40.50.300">
    <property type="entry name" value="P-loop containing nucleotide triphosphate hydrolases"/>
    <property type="match status" value="1"/>
</dbReference>
<evidence type="ECO:0000256" key="4">
    <source>
        <dbReference type="ARBA" id="ARBA00022679"/>
    </source>
</evidence>
<name>A0A9W7XKV1_9FUNG</name>
<dbReference type="EMBL" id="JANBOH010000047">
    <property type="protein sequence ID" value="KAJ1646846.1"/>
    <property type="molecule type" value="Genomic_DNA"/>
</dbReference>
<evidence type="ECO:0000256" key="2">
    <source>
        <dbReference type="ARBA" id="ARBA00008420"/>
    </source>
</evidence>
<dbReference type="AlphaFoldDB" id="A0A9W7XKV1"/>
<dbReference type="Proteomes" id="UP001145021">
    <property type="component" value="Unassembled WGS sequence"/>
</dbReference>
<protein>
    <recommendedName>
        <fullName evidence="3">gluconokinase</fullName>
        <ecNumber evidence="3">2.7.1.12</ecNumber>
    </recommendedName>
    <alternativeName>
        <fullName evidence="8">Gluconate kinase</fullName>
    </alternativeName>
</protein>
<dbReference type="SUPFAM" id="SSF52540">
    <property type="entry name" value="P-loop containing nucleoside triphosphate hydrolases"/>
    <property type="match status" value="1"/>
</dbReference>
<comment type="similarity">
    <text evidence="2">Belongs to the gluconokinase GntK/GntV family.</text>
</comment>
<evidence type="ECO:0000256" key="9">
    <source>
        <dbReference type="ARBA" id="ARBA00048090"/>
    </source>
</evidence>
<sequence>MRVQESYSEFPVRAVVVMGVSGSGKTTIGTHLAHLLGNAPFIDADTLHPLQNIEMMKHGQPLTDSNRWPWLKRVREEIEKMSKQLLEGQGSLPSDTRQIISTNGGEDSRGQRLFVVCACSALKRSYREFLSRGDPDNANVGELTHDTVFVYVDVSKAELVQRLGMRRGHFFNVGLLDSQLETLEPPDVTREAAIAVYGDGSVEDVVQDACRRVCGYVTKNT</sequence>
<evidence type="ECO:0000256" key="5">
    <source>
        <dbReference type="ARBA" id="ARBA00022741"/>
    </source>
</evidence>